<sequence length="271" mass="29991">MTTTDLWQGGVIDARIWHGRRGDLPRDFRYRATYLALPVRAIDAGDLPLAVDRAGIWSIRRRDYGYRDGRPLSDFIADLLNPAGLSQASDVTLVTLPRSSGYGFNPVSFWLCRDPGRDLRAVLAEVSNTFGERHLYLCHHDDLRPIAPGDRLAGEKLFHVSPFLPRSGGYRFRFDTGPGRFGAWVDWTAADGSRSLGTSMVGPARDLDGSSIRGAALRHPFQSQKVMGLIHLQAARLFARGARYRSKPVQLSRRSSTASGRAANEQGDVRG</sequence>
<dbReference type="RefSeq" id="WP_090732501.1">
    <property type="nucleotide sequence ID" value="NZ_FOHO01000002.1"/>
</dbReference>
<evidence type="ECO:0000313" key="2">
    <source>
        <dbReference type="EMBL" id="SES92761.1"/>
    </source>
</evidence>
<keyword evidence="3" id="KW-1185">Reference proteome</keyword>
<accession>A0A1I0AEQ7</accession>
<dbReference type="OrthoDB" id="9778801at2"/>
<feature type="compositionally biased region" description="Low complexity" evidence="1">
    <location>
        <begin position="252"/>
        <end position="263"/>
    </location>
</feature>
<dbReference type="STRING" id="364199.SAMN04489858_102216"/>
<dbReference type="EMBL" id="FOHO01000002">
    <property type="protein sequence ID" value="SES92761.1"/>
    <property type="molecule type" value="Genomic_DNA"/>
</dbReference>
<dbReference type="PANTHER" id="PTHR33973">
    <property type="entry name" value="OS07G0153300 PROTEIN"/>
    <property type="match status" value="1"/>
</dbReference>
<evidence type="ECO:0008006" key="4">
    <source>
        <dbReference type="Google" id="ProtNLM"/>
    </source>
</evidence>
<evidence type="ECO:0000313" key="3">
    <source>
        <dbReference type="Proteomes" id="UP000199180"/>
    </source>
</evidence>
<gene>
    <name evidence="2" type="ORF">SAMN04489858_102216</name>
</gene>
<protein>
    <recommendedName>
        <fullName evidence="4">DUF1365 domain-containing protein</fullName>
    </recommendedName>
</protein>
<organism evidence="2 3">
    <name type="scientific">Paracoccus homiensis</name>
    <dbReference type="NCBI Taxonomy" id="364199"/>
    <lineage>
        <taxon>Bacteria</taxon>
        <taxon>Pseudomonadati</taxon>
        <taxon>Pseudomonadota</taxon>
        <taxon>Alphaproteobacteria</taxon>
        <taxon>Rhodobacterales</taxon>
        <taxon>Paracoccaceae</taxon>
        <taxon>Paracoccus</taxon>
    </lineage>
</organism>
<proteinExistence type="predicted"/>
<dbReference type="PANTHER" id="PTHR33973:SF4">
    <property type="entry name" value="OS07G0153300 PROTEIN"/>
    <property type="match status" value="1"/>
</dbReference>
<dbReference type="InterPro" id="IPR010775">
    <property type="entry name" value="DUF1365"/>
</dbReference>
<dbReference type="AlphaFoldDB" id="A0A1I0AEQ7"/>
<feature type="region of interest" description="Disordered" evidence="1">
    <location>
        <begin position="248"/>
        <end position="271"/>
    </location>
</feature>
<name>A0A1I0AEQ7_9RHOB</name>
<evidence type="ECO:0000256" key="1">
    <source>
        <dbReference type="SAM" id="MobiDB-lite"/>
    </source>
</evidence>
<dbReference type="Pfam" id="PF07103">
    <property type="entry name" value="DUF1365"/>
    <property type="match status" value="1"/>
</dbReference>
<reference evidence="2 3" key="1">
    <citation type="submission" date="2016-10" db="EMBL/GenBank/DDBJ databases">
        <authorList>
            <person name="de Groot N.N."/>
        </authorList>
    </citation>
    <scope>NUCLEOTIDE SEQUENCE [LARGE SCALE GENOMIC DNA]</scope>
    <source>
        <strain evidence="2 3">DSM 17862</strain>
    </source>
</reference>
<dbReference type="Proteomes" id="UP000199180">
    <property type="component" value="Unassembled WGS sequence"/>
</dbReference>